<dbReference type="PROSITE" id="PS50203">
    <property type="entry name" value="CALPAIN_CAT"/>
    <property type="match status" value="1"/>
</dbReference>
<comment type="caution">
    <text evidence="4">The sequence shown here is derived from an EMBL/GenBank/DDBJ whole genome shotgun (WGS) entry which is preliminary data.</text>
</comment>
<comment type="similarity">
    <text evidence="1">Belongs to the peptidase C2 family.</text>
</comment>
<organism evidence="4 5">
    <name type="scientific">Characodon lateralis</name>
    <dbReference type="NCBI Taxonomy" id="208331"/>
    <lineage>
        <taxon>Eukaryota</taxon>
        <taxon>Metazoa</taxon>
        <taxon>Chordata</taxon>
        <taxon>Craniata</taxon>
        <taxon>Vertebrata</taxon>
        <taxon>Euteleostomi</taxon>
        <taxon>Actinopterygii</taxon>
        <taxon>Neopterygii</taxon>
        <taxon>Teleostei</taxon>
        <taxon>Neoteleostei</taxon>
        <taxon>Acanthomorphata</taxon>
        <taxon>Ovalentaria</taxon>
        <taxon>Atherinomorphae</taxon>
        <taxon>Cyprinodontiformes</taxon>
        <taxon>Goodeidae</taxon>
        <taxon>Characodon</taxon>
    </lineage>
</organism>
<accession>A0ABU7EEZ5</accession>
<dbReference type="InterPro" id="IPR038765">
    <property type="entry name" value="Papain-like_cys_pep_sf"/>
</dbReference>
<dbReference type="PRINTS" id="PR00704">
    <property type="entry name" value="CALPAIN"/>
</dbReference>
<dbReference type="PANTHER" id="PTHR10183:SF322">
    <property type="entry name" value="CALPAIN-11"/>
    <property type="match status" value="1"/>
</dbReference>
<dbReference type="InterPro" id="IPR001300">
    <property type="entry name" value="Peptidase_C2_calpain_cat"/>
</dbReference>
<comment type="caution">
    <text evidence="2">Lacks conserved residue(s) required for the propagation of feature annotation.</text>
</comment>
<dbReference type="Pfam" id="PF00648">
    <property type="entry name" value="Peptidase_C2"/>
    <property type="match status" value="1"/>
</dbReference>
<dbReference type="InterPro" id="IPR022684">
    <property type="entry name" value="Calpain_cysteine_protease"/>
</dbReference>
<feature type="domain" description="Calpain catalytic" evidence="3">
    <location>
        <begin position="46"/>
        <end position="105"/>
    </location>
</feature>
<evidence type="ECO:0000256" key="2">
    <source>
        <dbReference type="PROSITE-ProRule" id="PRU00239"/>
    </source>
</evidence>
<evidence type="ECO:0000259" key="3">
    <source>
        <dbReference type="PROSITE" id="PS50203"/>
    </source>
</evidence>
<dbReference type="EMBL" id="JAHUTJ010054874">
    <property type="protein sequence ID" value="MED6285754.1"/>
    <property type="molecule type" value="Genomic_DNA"/>
</dbReference>
<protein>
    <submittedName>
        <fullName evidence="4">Calpain-1 catalytic subunit</fullName>
    </submittedName>
</protein>
<proteinExistence type="inferred from homology"/>
<keyword evidence="5" id="KW-1185">Reference proteome</keyword>
<evidence type="ECO:0000256" key="1">
    <source>
        <dbReference type="ARBA" id="ARBA00007623"/>
    </source>
</evidence>
<dbReference type="PANTHER" id="PTHR10183">
    <property type="entry name" value="CALPAIN"/>
    <property type="match status" value="1"/>
</dbReference>
<dbReference type="SUPFAM" id="SSF54001">
    <property type="entry name" value="Cysteine proteinases"/>
    <property type="match status" value="1"/>
</dbReference>
<reference evidence="4 5" key="1">
    <citation type="submission" date="2021-06" db="EMBL/GenBank/DDBJ databases">
        <authorList>
            <person name="Palmer J.M."/>
        </authorList>
    </citation>
    <scope>NUCLEOTIDE SEQUENCE [LARGE SCALE GENOMIC DNA]</scope>
    <source>
        <strain evidence="4 5">CL_MEX2019</strain>
        <tissue evidence="4">Muscle</tissue>
    </source>
</reference>
<evidence type="ECO:0000313" key="4">
    <source>
        <dbReference type="EMBL" id="MED6285754.1"/>
    </source>
</evidence>
<gene>
    <name evidence="4" type="primary">CALPAIN1_2</name>
    <name evidence="4" type="ORF">CHARACLAT_032314</name>
</gene>
<dbReference type="Proteomes" id="UP001352852">
    <property type="component" value="Unassembled WGS sequence"/>
</dbReference>
<evidence type="ECO:0000313" key="5">
    <source>
        <dbReference type="Proteomes" id="UP001352852"/>
    </source>
</evidence>
<sequence length="125" mass="13846">MFGGVSQRIQHDRDRAGGLGSVQQAVRYMNQDFQALKEECLQTKILFQDPMFPAEPTSLGFKELGPLNAKTRGVEWKRPTELSANPQFIVGGATRTDISQGALGEFVCRSWDLFLILSTVLVAQS</sequence>
<name>A0ABU7EEZ5_9TELE</name>